<sequence>MGNGKIQTDIWEDKRALITQLYKEEEWPLKQVIKMVQTREFRPREAQLRARLKKWHIRKPSRKKYTGRKRRLLNSEDRLKDHVSSECASESEEDSNSSPPLDGEPAIVAPEGPACSLPSEQNHAWDYYPPVSNIWSSRYQPPSCTTSSSRGDVAQDFSVSLDNPPHALPSNKHVGLGLDLGKLLFSAATSDEAMHQSSWHALGRNIQEQPGPIRLDGIQPRVKPLSRAFRGNNIEAARAIVQSGLSTPAELGNTTKGGLESWETCGFSTPLAQYRAGLALCREAIPRIAEQEWARLRQQLDEEYAQRKVRTPVANDGENMPFYHVPLDPHVPVACDEELRCWLS</sequence>
<dbReference type="InterPro" id="IPR025676">
    <property type="entry name" value="Clr5_dom"/>
</dbReference>
<feature type="region of interest" description="Disordered" evidence="1">
    <location>
        <begin position="62"/>
        <end position="117"/>
    </location>
</feature>
<reference evidence="3 4" key="1">
    <citation type="submission" date="2024-07" db="EMBL/GenBank/DDBJ databases">
        <title>Section-level genome sequencing and comparative genomics of Aspergillus sections Usti and Cavernicolus.</title>
        <authorList>
            <consortium name="Lawrence Berkeley National Laboratory"/>
            <person name="Nybo J.L."/>
            <person name="Vesth T.C."/>
            <person name="Theobald S."/>
            <person name="Frisvad J.C."/>
            <person name="Larsen T.O."/>
            <person name="Kjaerboelling I."/>
            <person name="Rothschild-Mancinelli K."/>
            <person name="Lyhne E.K."/>
            <person name="Kogle M.E."/>
            <person name="Barry K."/>
            <person name="Clum A."/>
            <person name="Na H."/>
            <person name="Ledsgaard L."/>
            <person name="Lin J."/>
            <person name="Lipzen A."/>
            <person name="Kuo A."/>
            <person name="Riley R."/>
            <person name="Mondo S."/>
            <person name="Labutti K."/>
            <person name="Haridas S."/>
            <person name="Pangalinan J."/>
            <person name="Salamov A.A."/>
            <person name="Simmons B.A."/>
            <person name="Magnuson J.K."/>
            <person name="Chen J."/>
            <person name="Drula E."/>
            <person name="Henrissat B."/>
            <person name="Wiebenga A."/>
            <person name="Lubbers R.J."/>
            <person name="Gomes A.C."/>
            <person name="Makela M.R."/>
            <person name="Stajich J."/>
            <person name="Grigoriev I.V."/>
            <person name="Mortensen U.H."/>
            <person name="De Vries R.P."/>
            <person name="Baker S.E."/>
            <person name="Andersen M.R."/>
        </authorList>
    </citation>
    <scope>NUCLEOTIDE SEQUENCE [LARGE SCALE GENOMIC DNA]</scope>
    <source>
        <strain evidence="3 4">CBS 588.65</strain>
    </source>
</reference>
<feature type="compositionally biased region" description="Basic residues" evidence="1">
    <location>
        <begin position="62"/>
        <end position="72"/>
    </location>
</feature>
<name>A0ABR4HSV0_9EURO</name>
<dbReference type="EMBL" id="JBFXLT010000013">
    <property type="protein sequence ID" value="KAL2818545.1"/>
    <property type="molecule type" value="Genomic_DNA"/>
</dbReference>
<accession>A0ABR4HSV0</accession>
<evidence type="ECO:0000313" key="4">
    <source>
        <dbReference type="Proteomes" id="UP001610334"/>
    </source>
</evidence>
<protein>
    <recommendedName>
        <fullName evidence="2">Clr5 domain-containing protein</fullName>
    </recommendedName>
</protein>
<feature type="compositionally biased region" description="Basic and acidic residues" evidence="1">
    <location>
        <begin position="73"/>
        <end position="84"/>
    </location>
</feature>
<gene>
    <name evidence="3" type="ORF">BJX63DRAFT_429046</name>
</gene>
<organism evidence="3 4">
    <name type="scientific">Aspergillus granulosus</name>
    <dbReference type="NCBI Taxonomy" id="176169"/>
    <lineage>
        <taxon>Eukaryota</taxon>
        <taxon>Fungi</taxon>
        <taxon>Dikarya</taxon>
        <taxon>Ascomycota</taxon>
        <taxon>Pezizomycotina</taxon>
        <taxon>Eurotiomycetes</taxon>
        <taxon>Eurotiomycetidae</taxon>
        <taxon>Eurotiales</taxon>
        <taxon>Aspergillaceae</taxon>
        <taxon>Aspergillus</taxon>
        <taxon>Aspergillus subgen. Nidulantes</taxon>
    </lineage>
</organism>
<evidence type="ECO:0000259" key="2">
    <source>
        <dbReference type="Pfam" id="PF14420"/>
    </source>
</evidence>
<dbReference type="Pfam" id="PF14420">
    <property type="entry name" value="Clr5"/>
    <property type="match status" value="1"/>
</dbReference>
<dbReference type="Proteomes" id="UP001610334">
    <property type="component" value="Unassembled WGS sequence"/>
</dbReference>
<evidence type="ECO:0000256" key="1">
    <source>
        <dbReference type="SAM" id="MobiDB-lite"/>
    </source>
</evidence>
<feature type="domain" description="Clr5" evidence="2">
    <location>
        <begin position="9"/>
        <end position="59"/>
    </location>
</feature>
<comment type="caution">
    <text evidence="3">The sequence shown here is derived from an EMBL/GenBank/DDBJ whole genome shotgun (WGS) entry which is preliminary data.</text>
</comment>
<keyword evidence="4" id="KW-1185">Reference proteome</keyword>
<proteinExistence type="predicted"/>
<evidence type="ECO:0000313" key="3">
    <source>
        <dbReference type="EMBL" id="KAL2818545.1"/>
    </source>
</evidence>